<evidence type="ECO:0000313" key="1">
    <source>
        <dbReference type="EMBL" id="KII62826.1"/>
    </source>
</evidence>
<evidence type="ECO:0000313" key="2">
    <source>
        <dbReference type="Proteomes" id="UP000031668"/>
    </source>
</evidence>
<sequence>MVYDYIITFGSTKQHPNVDALSRQPIGPDDEFDQKYSYLVNSTTMIILKLETKRDPILQEVLFYMNRGGAKLNKNSSLFWFYWDPNNINFDDDVLLMNLGLPKVLIP</sequence>
<reference evidence="1 2" key="1">
    <citation type="journal article" date="2014" name="Genome Biol. Evol.">
        <title>The genome of the myxosporean Thelohanellus kitauei shows adaptations to nutrient acquisition within its fish host.</title>
        <authorList>
            <person name="Yang Y."/>
            <person name="Xiong J."/>
            <person name="Zhou Z."/>
            <person name="Huo F."/>
            <person name="Miao W."/>
            <person name="Ran C."/>
            <person name="Liu Y."/>
            <person name="Zhang J."/>
            <person name="Feng J."/>
            <person name="Wang M."/>
            <person name="Wang M."/>
            <person name="Wang L."/>
            <person name="Yao B."/>
        </authorList>
    </citation>
    <scope>NUCLEOTIDE SEQUENCE [LARGE SCALE GENOMIC DNA]</scope>
    <source>
        <strain evidence="1">Wuqing</strain>
    </source>
</reference>
<name>A0A0C2MMG1_THEKT</name>
<dbReference type="OrthoDB" id="8067233at2759"/>
<dbReference type="Proteomes" id="UP000031668">
    <property type="component" value="Unassembled WGS sequence"/>
</dbReference>
<protein>
    <submittedName>
        <fullName evidence="1">Uncharacterized protein</fullName>
    </submittedName>
</protein>
<comment type="caution">
    <text evidence="1">The sequence shown here is derived from an EMBL/GenBank/DDBJ whole genome shotgun (WGS) entry which is preliminary data.</text>
</comment>
<dbReference type="EMBL" id="JWZT01004873">
    <property type="protein sequence ID" value="KII62826.1"/>
    <property type="molecule type" value="Genomic_DNA"/>
</dbReference>
<accession>A0A0C2MMG1</accession>
<keyword evidence="2" id="KW-1185">Reference proteome</keyword>
<organism evidence="1 2">
    <name type="scientific">Thelohanellus kitauei</name>
    <name type="common">Myxosporean</name>
    <dbReference type="NCBI Taxonomy" id="669202"/>
    <lineage>
        <taxon>Eukaryota</taxon>
        <taxon>Metazoa</taxon>
        <taxon>Cnidaria</taxon>
        <taxon>Myxozoa</taxon>
        <taxon>Myxosporea</taxon>
        <taxon>Bivalvulida</taxon>
        <taxon>Platysporina</taxon>
        <taxon>Myxobolidae</taxon>
        <taxon>Thelohanellus</taxon>
    </lineage>
</organism>
<dbReference type="AlphaFoldDB" id="A0A0C2MMG1"/>
<gene>
    <name evidence="1" type="ORF">RF11_09003</name>
</gene>
<proteinExistence type="predicted"/>